<comment type="catalytic activity">
    <reaction evidence="5">
        <text>RNA(n) + a ribonucleoside 5'-triphosphate = RNA(n+1) + diphosphate</text>
        <dbReference type="Rhea" id="RHEA:21248"/>
        <dbReference type="Rhea" id="RHEA-COMP:14527"/>
        <dbReference type="Rhea" id="RHEA-COMP:17342"/>
        <dbReference type="ChEBI" id="CHEBI:33019"/>
        <dbReference type="ChEBI" id="CHEBI:61557"/>
        <dbReference type="ChEBI" id="CHEBI:140395"/>
        <dbReference type="EC" id="2.7.7.6"/>
    </reaction>
</comment>
<keyword evidence="5" id="KW-0411">Iron-sulfur</keyword>
<dbReference type="SUPFAM" id="SSF56553">
    <property type="entry name" value="Insert subdomain of RNA polymerase alpha subunit"/>
    <property type="match status" value="1"/>
</dbReference>
<protein>
    <recommendedName>
        <fullName evidence="5">DNA-directed RNA polymerase subunit Rpo3</fullName>
        <ecNumber evidence="5">2.7.7.6</ecNumber>
    </recommendedName>
    <alternativeName>
        <fullName evidence="5">DNA-directed RNA polymerase subunit D</fullName>
    </alternativeName>
</protein>
<evidence type="ECO:0000313" key="7">
    <source>
        <dbReference type="EMBL" id="RXE55183.1"/>
    </source>
</evidence>
<dbReference type="NCBIfam" id="NF001988">
    <property type="entry name" value="PRK00783.1"/>
    <property type="match status" value="1"/>
</dbReference>
<comment type="caution">
    <text evidence="7">The sequence shown here is derived from an EMBL/GenBank/DDBJ whole genome shotgun (WGS) entry which is preliminary data.</text>
</comment>
<evidence type="ECO:0000256" key="4">
    <source>
        <dbReference type="ARBA" id="ARBA00025804"/>
    </source>
</evidence>
<keyword evidence="8" id="KW-1185">Reference proteome</keyword>
<dbReference type="EMBL" id="LHQS01000004">
    <property type="protein sequence ID" value="RXE55183.1"/>
    <property type="molecule type" value="Genomic_DNA"/>
</dbReference>
<dbReference type="GO" id="GO:0046983">
    <property type="term" value="F:protein dimerization activity"/>
    <property type="evidence" value="ECO:0007669"/>
    <property type="project" value="InterPro"/>
</dbReference>
<dbReference type="AlphaFoldDB" id="A0A498GX84"/>
<dbReference type="InterPro" id="IPR050518">
    <property type="entry name" value="Rpo3/RPB3_RNA_Pol_subunit"/>
</dbReference>
<feature type="domain" description="4Fe-4S ferredoxin-type" evidence="6">
    <location>
        <begin position="163"/>
        <end position="191"/>
    </location>
</feature>
<comment type="similarity">
    <text evidence="4 5">Belongs to the archaeal Rpo3/eukaryotic RPB3 RNA polymerase subunit family.</text>
</comment>
<organism evidence="7 8">
    <name type="scientific">Methanoculleus taiwanensis</name>
    <dbReference type="NCBI Taxonomy" id="1550565"/>
    <lineage>
        <taxon>Archaea</taxon>
        <taxon>Methanobacteriati</taxon>
        <taxon>Methanobacteriota</taxon>
        <taxon>Stenosarchaea group</taxon>
        <taxon>Methanomicrobia</taxon>
        <taxon>Methanomicrobiales</taxon>
        <taxon>Methanomicrobiaceae</taxon>
        <taxon>Methanoculleus</taxon>
    </lineage>
</organism>
<dbReference type="InterPro" id="IPR011263">
    <property type="entry name" value="DNA-dir_RNA_pol_RpoA/D/Rpb3"/>
</dbReference>
<keyword evidence="5" id="KW-0408">Iron</keyword>
<dbReference type="Pfam" id="PF01193">
    <property type="entry name" value="RNA_pol_L"/>
    <property type="match status" value="1"/>
</dbReference>
<dbReference type="CDD" id="cd07030">
    <property type="entry name" value="RNAP_D"/>
    <property type="match status" value="1"/>
</dbReference>
<dbReference type="PANTHER" id="PTHR11800">
    <property type="entry name" value="DNA-DIRECTED RNA POLYMERASE"/>
    <property type="match status" value="1"/>
</dbReference>
<proteinExistence type="inferred from homology"/>
<keyword evidence="2 5" id="KW-0963">Cytoplasm</keyword>
<dbReference type="Gene3D" id="3.30.70.3110">
    <property type="match status" value="1"/>
</dbReference>
<evidence type="ECO:0000313" key="8">
    <source>
        <dbReference type="Proteomes" id="UP000290932"/>
    </source>
</evidence>
<feature type="binding site" evidence="5">
    <location>
        <position position="203"/>
    </location>
    <ligand>
        <name>[3Fe-4S] cluster</name>
        <dbReference type="ChEBI" id="CHEBI:21137"/>
    </ligand>
</feature>
<keyword evidence="5" id="KW-0003">3Fe-4S</keyword>
<evidence type="ECO:0000256" key="1">
    <source>
        <dbReference type="ARBA" id="ARBA00022478"/>
    </source>
</evidence>
<dbReference type="OrthoDB" id="84933at2157"/>
<dbReference type="InterPro" id="IPR022842">
    <property type="entry name" value="RNAP_Rpo3/Rpb3/RPAC1"/>
</dbReference>
<dbReference type="EC" id="2.7.7.6" evidence="5"/>
<accession>A0A498GX84</accession>
<keyword evidence="5" id="KW-0479">Metal-binding</keyword>
<dbReference type="InterPro" id="IPR036603">
    <property type="entry name" value="RBP11-like"/>
</dbReference>
<dbReference type="GO" id="GO:0016491">
    <property type="term" value="F:oxidoreductase activity"/>
    <property type="evidence" value="ECO:0007669"/>
    <property type="project" value="UniProtKB-ARBA"/>
</dbReference>
<dbReference type="SMART" id="SM00662">
    <property type="entry name" value="RPOLD"/>
    <property type="match status" value="1"/>
</dbReference>
<dbReference type="PROSITE" id="PS51379">
    <property type="entry name" value="4FE4S_FER_2"/>
    <property type="match status" value="1"/>
</dbReference>
<dbReference type="HAMAP" id="MF_00320">
    <property type="entry name" value="RNApol_arch_Rpo3"/>
    <property type="match status" value="1"/>
</dbReference>
<evidence type="ECO:0000256" key="5">
    <source>
        <dbReference type="HAMAP-Rule" id="MF_00320"/>
    </source>
</evidence>
<dbReference type="GO" id="GO:0003899">
    <property type="term" value="F:DNA-directed RNA polymerase activity"/>
    <property type="evidence" value="ECO:0007669"/>
    <property type="project" value="UniProtKB-UniRule"/>
</dbReference>
<dbReference type="RefSeq" id="WP_128695093.1">
    <property type="nucleotide sequence ID" value="NZ_LHQS01000004.1"/>
</dbReference>
<dbReference type="GO" id="GO:0006351">
    <property type="term" value="P:DNA-templated transcription"/>
    <property type="evidence" value="ECO:0007669"/>
    <property type="project" value="UniProtKB-UniRule"/>
</dbReference>
<dbReference type="Pfam" id="PF01000">
    <property type="entry name" value="RNA_pol_A_bac"/>
    <property type="match status" value="1"/>
</dbReference>
<evidence type="ECO:0000256" key="3">
    <source>
        <dbReference type="ARBA" id="ARBA00023163"/>
    </source>
</evidence>
<keyword evidence="1 5" id="KW-0240">DNA-directed RNA polymerase</keyword>
<dbReference type="Pfam" id="PF00037">
    <property type="entry name" value="Fer4"/>
    <property type="match status" value="1"/>
</dbReference>
<dbReference type="PROSITE" id="PS00198">
    <property type="entry name" value="4FE4S_FER_1"/>
    <property type="match status" value="1"/>
</dbReference>
<feature type="binding site" evidence="5">
    <location>
        <position position="209"/>
    </location>
    <ligand>
        <name>[3Fe-4S] cluster</name>
        <dbReference type="ChEBI" id="CHEBI:21137"/>
    </ligand>
</feature>
<name>A0A498GX84_9EURY</name>
<dbReference type="SUPFAM" id="SSF55257">
    <property type="entry name" value="RBP11-like subunits of RNA polymerase"/>
    <property type="match status" value="1"/>
</dbReference>
<dbReference type="Gene3D" id="3.30.1360.10">
    <property type="entry name" value="RNA polymerase, RBP11-like subunit"/>
    <property type="match status" value="1"/>
</dbReference>
<dbReference type="Gene3D" id="2.170.120.12">
    <property type="entry name" value="DNA-directed RNA polymerase, insert domain"/>
    <property type="match status" value="1"/>
</dbReference>
<comment type="subunit">
    <text evidence="5">Part of the RNA polymerase complex.</text>
</comment>
<gene>
    <name evidence="5" type="primary">rpo3</name>
    <name evidence="5" type="synonym">rpoD</name>
    <name evidence="7" type="ORF">ABH15_13290</name>
</gene>
<reference evidence="7 8" key="1">
    <citation type="journal article" date="2015" name="Int. J. Syst. Evol. Microbiol.">
        <title>Methanoculleus taiwanensis sp. nov., a methanogen isolated from deep marine sediment at the deformation front area near Taiwan.</title>
        <authorList>
            <person name="Weng C.Y."/>
            <person name="Chen S.C."/>
            <person name="Lai M.C."/>
            <person name="Wu S.Y."/>
            <person name="Lin S."/>
            <person name="Yang T.F."/>
            <person name="Chen P.C."/>
        </authorList>
    </citation>
    <scope>NUCLEOTIDE SEQUENCE [LARGE SCALE GENOMIC DNA]</scope>
    <source>
        <strain evidence="7 8">CYW4</strain>
    </source>
</reference>
<evidence type="ECO:0000259" key="6">
    <source>
        <dbReference type="PROSITE" id="PS51379"/>
    </source>
</evidence>
<dbReference type="GO" id="GO:0000428">
    <property type="term" value="C:DNA-directed RNA polymerase complex"/>
    <property type="evidence" value="ECO:0007669"/>
    <property type="project" value="UniProtKB-KW"/>
</dbReference>
<dbReference type="Proteomes" id="UP000290932">
    <property type="component" value="Unassembled WGS sequence"/>
</dbReference>
<dbReference type="InterPro" id="IPR011262">
    <property type="entry name" value="DNA-dir_RNA_pol_insert"/>
</dbReference>
<comment type="function">
    <text evidence="5">DNA-dependent RNA polymerase (RNAP) catalyzes the transcription of DNA into RNA using the four ribonucleoside triphosphates as substrates.</text>
</comment>
<evidence type="ECO:0000256" key="2">
    <source>
        <dbReference type="ARBA" id="ARBA00022490"/>
    </source>
</evidence>
<dbReference type="GO" id="GO:0003677">
    <property type="term" value="F:DNA binding"/>
    <property type="evidence" value="ECO:0007669"/>
    <property type="project" value="UniProtKB-UniRule"/>
</dbReference>
<keyword evidence="5" id="KW-0548">Nucleotidyltransferase</keyword>
<dbReference type="GO" id="GO:0051538">
    <property type="term" value="F:3 iron, 4 sulfur cluster binding"/>
    <property type="evidence" value="ECO:0007669"/>
    <property type="project" value="UniProtKB-KW"/>
</dbReference>
<dbReference type="GO" id="GO:0046872">
    <property type="term" value="F:metal ion binding"/>
    <property type="evidence" value="ECO:0007669"/>
    <property type="project" value="UniProtKB-KW"/>
</dbReference>
<sequence length="280" mass="30746">MDIAFAQLDERVAKFVLSGASPAFANTFRRAMISEVPTLAIEDVRIYDNTSVLFDEMLTHRLGLIPLRTDLKRYARKDECTCDELGCPVCTATYTLSVEGPRTVYSRDLIPQDPEAAPAEDEIPIIKLASDQKIVLEAHAVVSTGKEHAKWQPTIVCGFKNYPVIVIDENCDGCGMCIEECPRDVLEAVQSGVKVAEGRLELCSMCKLCEKACLAGGIGDTSAIHIRADESRFIFVVEGDGSLPVREIIERALQYIQNKSDDLVEVLTEITGEGADEEVS</sequence>
<keyword evidence="3 5" id="KW-0804">Transcription</keyword>
<dbReference type="InterPro" id="IPR017900">
    <property type="entry name" value="4Fe4S_Fe_S_CS"/>
</dbReference>
<keyword evidence="5" id="KW-0808">Transferase</keyword>
<comment type="cofactor">
    <cofactor evidence="5">
        <name>[3Fe-4S] cluster</name>
        <dbReference type="ChEBI" id="CHEBI:21137"/>
    </cofactor>
    <text evidence="5">Binds 1 [3Fe-4S] cluster.</text>
</comment>
<dbReference type="InterPro" id="IPR017896">
    <property type="entry name" value="4Fe4S_Fe-S-bd"/>
</dbReference>
<dbReference type="InterPro" id="IPR036643">
    <property type="entry name" value="RNApol_insert_sf"/>
</dbReference>
<dbReference type="GO" id="GO:0005737">
    <property type="term" value="C:cytoplasm"/>
    <property type="evidence" value="ECO:0007669"/>
    <property type="project" value="UniProtKB-SubCell"/>
</dbReference>
<dbReference type="PANTHER" id="PTHR11800:SF2">
    <property type="entry name" value="DNA-DIRECTED RNA POLYMERASE II SUBUNIT RPB3"/>
    <property type="match status" value="1"/>
</dbReference>
<comment type="subcellular location">
    <subcellularLocation>
        <location evidence="5">Cytoplasm</location>
    </subcellularLocation>
</comment>
<feature type="binding site" evidence="5">
    <location>
        <position position="206"/>
    </location>
    <ligand>
        <name>[3Fe-4S] cluster</name>
        <dbReference type="ChEBI" id="CHEBI:21137"/>
    </ligand>
</feature>